<dbReference type="EMBL" id="DTHS01000013">
    <property type="protein sequence ID" value="HHR48260.1"/>
    <property type="molecule type" value="Genomic_DNA"/>
</dbReference>
<comment type="function">
    <text evidence="3 14 16">Endonuclease that specifically degrades the RNA of RNA-DNA hybrids.</text>
</comment>
<keyword evidence="13 14" id="KW-0464">Manganese</keyword>
<dbReference type="GO" id="GO:0003723">
    <property type="term" value="F:RNA binding"/>
    <property type="evidence" value="ECO:0007669"/>
    <property type="project" value="UniProtKB-UniRule"/>
</dbReference>
<dbReference type="GO" id="GO:0030145">
    <property type="term" value="F:manganese ion binding"/>
    <property type="evidence" value="ECO:0007669"/>
    <property type="project" value="UniProtKB-UniRule"/>
</dbReference>
<dbReference type="SUPFAM" id="SSF53098">
    <property type="entry name" value="Ribonuclease H-like"/>
    <property type="match status" value="1"/>
</dbReference>
<dbReference type="GO" id="GO:0004523">
    <property type="term" value="F:RNA-DNA hybrid ribonuclease activity"/>
    <property type="evidence" value="ECO:0007669"/>
    <property type="project" value="UniProtKB-UniRule"/>
</dbReference>
<keyword evidence="10 14" id="KW-0479">Metal-binding</keyword>
<evidence type="ECO:0000256" key="6">
    <source>
        <dbReference type="ARBA" id="ARBA00012180"/>
    </source>
</evidence>
<feature type="domain" description="RNase H type-2" evidence="18">
    <location>
        <begin position="40"/>
        <end position="218"/>
    </location>
</feature>
<evidence type="ECO:0000256" key="9">
    <source>
        <dbReference type="ARBA" id="ARBA00022722"/>
    </source>
</evidence>
<feature type="binding site" evidence="14 15">
    <location>
        <position position="46"/>
    </location>
    <ligand>
        <name>a divalent metal cation</name>
        <dbReference type="ChEBI" id="CHEBI:60240"/>
    </ligand>
</feature>
<comment type="caution">
    <text evidence="19">The sequence shown here is derived from an EMBL/GenBank/DDBJ whole genome shotgun (WGS) entry which is preliminary data.</text>
</comment>
<evidence type="ECO:0000256" key="16">
    <source>
        <dbReference type="RuleBase" id="RU003515"/>
    </source>
</evidence>
<comment type="similarity">
    <text evidence="5 14 16">Belongs to the RNase HII family.</text>
</comment>
<dbReference type="GO" id="GO:0005737">
    <property type="term" value="C:cytoplasm"/>
    <property type="evidence" value="ECO:0007669"/>
    <property type="project" value="UniProtKB-SubCell"/>
</dbReference>
<feature type="binding site" evidence="14 15">
    <location>
        <position position="47"/>
    </location>
    <ligand>
        <name>a divalent metal cation</name>
        <dbReference type="ChEBI" id="CHEBI:60240"/>
    </ligand>
</feature>
<dbReference type="HAMAP" id="MF_00052_B">
    <property type="entry name" value="RNase_HII_B"/>
    <property type="match status" value="1"/>
</dbReference>
<evidence type="ECO:0000256" key="4">
    <source>
        <dbReference type="ARBA" id="ARBA00004496"/>
    </source>
</evidence>
<dbReference type="InterPro" id="IPR012337">
    <property type="entry name" value="RNaseH-like_sf"/>
</dbReference>
<comment type="subcellular location">
    <subcellularLocation>
        <location evidence="4 14">Cytoplasm</location>
    </subcellularLocation>
</comment>
<dbReference type="GO" id="GO:0032299">
    <property type="term" value="C:ribonuclease H2 complex"/>
    <property type="evidence" value="ECO:0007669"/>
    <property type="project" value="TreeGrafter"/>
</dbReference>
<dbReference type="NCBIfam" id="NF000595">
    <property type="entry name" value="PRK00015.1-3"/>
    <property type="match status" value="1"/>
</dbReference>
<keyword evidence="8 14" id="KW-0963">Cytoplasm</keyword>
<evidence type="ECO:0000256" key="13">
    <source>
        <dbReference type="ARBA" id="ARBA00023211"/>
    </source>
</evidence>
<comment type="catalytic activity">
    <reaction evidence="1 14 15 16">
        <text>Endonucleolytic cleavage to 5'-phosphomonoester.</text>
        <dbReference type="EC" id="3.1.26.4"/>
    </reaction>
</comment>
<feature type="binding site" evidence="14 15">
    <location>
        <position position="138"/>
    </location>
    <ligand>
        <name>a divalent metal cation</name>
        <dbReference type="ChEBI" id="CHEBI:60240"/>
    </ligand>
</feature>
<dbReference type="PANTHER" id="PTHR10954">
    <property type="entry name" value="RIBONUCLEASE H2 SUBUNIT A"/>
    <property type="match status" value="1"/>
</dbReference>
<comment type="cofactor">
    <cofactor evidence="2">
        <name>Mg(2+)</name>
        <dbReference type="ChEBI" id="CHEBI:18420"/>
    </cofactor>
</comment>
<evidence type="ECO:0000256" key="14">
    <source>
        <dbReference type="HAMAP-Rule" id="MF_00052"/>
    </source>
</evidence>
<dbReference type="AlphaFoldDB" id="A0A7V6CMN6"/>
<dbReference type="EC" id="3.1.26.4" evidence="6 14"/>
<dbReference type="CDD" id="cd07182">
    <property type="entry name" value="RNase_HII_bacteria_HII_like"/>
    <property type="match status" value="1"/>
</dbReference>
<evidence type="ECO:0000256" key="2">
    <source>
        <dbReference type="ARBA" id="ARBA00001946"/>
    </source>
</evidence>
<evidence type="ECO:0000256" key="17">
    <source>
        <dbReference type="SAM" id="MobiDB-lite"/>
    </source>
</evidence>
<comment type="cofactor">
    <cofactor evidence="14 15">
        <name>Mn(2+)</name>
        <dbReference type="ChEBI" id="CHEBI:29035"/>
    </cofactor>
    <cofactor evidence="14 15">
        <name>Mg(2+)</name>
        <dbReference type="ChEBI" id="CHEBI:18420"/>
    </cofactor>
    <text evidence="14 15">Manganese or magnesium. Binds 1 divalent metal ion per monomer in the absence of substrate. May bind a second metal ion after substrate binding.</text>
</comment>
<feature type="region of interest" description="Disordered" evidence="17">
    <location>
        <begin position="1"/>
        <end position="26"/>
    </location>
</feature>
<feature type="compositionally biased region" description="Basic residues" evidence="17">
    <location>
        <begin position="1"/>
        <end position="14"/>
    </location>
</feature>
<evidence type="ECO:0000256" key="7">
    <source>
        <dbReference type="ARBA" id="ARBA00019179"/>
    </source>
</evidence>
<dbReference type="PROSITE" id="PS51975">
    <property type="entry name" value="RNASE_H_2"/>
    <property type="match status" value="1"/>
</dbReference>
<name>A0A7V6CMN6_UNCW3</name>
<keyword evidence="11 14" id="KW-0255">Endonuclease</keyword>
<evidence type="ECO:0000256" key="3">
    <source>
        <dbReference type="ARBA" id="ARBA00004065"/>
    </source>
</evidence>
<evidence type="ECO:0000256" key="8">
    <source>
        <dbReference type="ARBA" id="ARBA00022490"/>
    </source>
</evidence>
<keyword evidence="9 14" id="KW-0540">Nuclease</keyword>
<dbReference type="GO" id="GO:0006298">
    <property type="term" value="P:mismatch repair"/>
    <property type="evidence" value="ECO:0007669"/>
    <property type="project" value="TreeGrafter"/>
</dbReference>
<proteinExistence type="inferred from homology"/>
<dbReference type="InterPro" id="IPR022898">
    <property type="entry name" value="RNase_HII"/>
</dbReference>
<gene>
    <name evidence="14" type="primary">rnhB</name>
    <name evidence="19" type="ORF">ENV79_01245</name>
</gene>
<evidence type="ECO:0000313" key="19">
    <source>
        <dbReference type="EMBL" id="HHR48260.1"/>
    </source>
</evidence>
<dbReference type="InterPro" id="IPR024567">
    <property type="entry name" value="RNase_HII/HIII_dom"/>
</dbReference>
<keyword evidence="12 14" id="KW-0378">Hydrolase</keyword>
<dbReference type="PANTHER" id="PTHR10954:SF18">
    <property type="entry name" value="RIBONUCLEASE HII"/>
    <property type="match status" value="1"/>
</dbReference>
<dbReference type="InterPro" id="IPR001352">
    <property type="entry name" value="RNase_HII/HIII"/>
</dbReference>
<evidence type="ECO:0000256" key="1">
    <source>
        <dbReference type="ARBA" id="ARBA00000077"/>
    </source>
</evidence>
<accession>A0A7V6CMN6</accession>
<dbReference type="NCBIfam" id="NF000594">
    <property type="entry name" value="PRK00015.1-1"/>
    <property type="match status" value="1"/>
</dbReference>
<dbReference type="GO" id="GO:0043137">
    <property type="term" value="P:DNA replication, removal of RNA primer"/>
    <property type="evidence" value="ECO:0007669"/>
    <property type="project" value="TreeGrafter"/>
</dbReference>
<evidence type="ECO:0000256" key="5">
    <source>
        <dbReference type="ARBA" id="ARBA00007383"/>
    </source>
</evidence>
<feature type="compositionally biased region" description="Basic and acidic residues" evidence="17">
    <location>
        <begin position="15"/>
        <end position="26"/>
    </location>
</feature>
<dbReference type="Pfam" id="PF01351">
    <property type="entry name" value="RNase_HII"/>
    <property type="match status" value="1"/>
</dbReference>
<dbReference type="InterPro" id="IPR036397">
    <property type="entry name" value="RNaseH_sf"/>
</dbReference>
<evidence type="ECO:0000256" key="15">
    <source>
        <dbReference type="PROSITE-ProRule" id="PRU01319"/>
    </source>
</evidence>
<evidence type="ECO:0000256" key="11">
    <source>
        <dbReference type="ARBA" id="ARBA00022759"/>
    </source>
</evidence>
<organism evidence="19">
    <name type="scientific">candidate division WOR-3 bacterium</name>
    <dbReference type="NCBI Taxonomy" id="2052148"/>
    <lineage>
        <taxon>Bacteria</taxon>
        <taxon>Bacteria division WOR-3</taxon>
    </lineage>
</organism>
<dbReference type="Gene3D" id="3.30.420.10">
    <property type="entry name" value="Ribonuclease H-like superfamily/Ribonuclease H"/>
    <property type="match status" value="1"/>
</dbReference>
<evidence type="ECO:0000256" key="12">
    <source>
        <dbReference type="ARBA" id="ARBA00022801"/>
    </source>
</evidence>
<reference evidence="19" key="1">
    <citation type="journal article" date="2020" name="mSystems">
        <title>Genome- and Community-Level Interaction Insights into Carbon Utilization and Element Cycling Functions of Hydrothermarchaeota in Hydrothermal Sediment.</title>
        <authorList>
            <person name="Zhou Z."/>
            <person name="Liu Y."/>
            <person name="Xu W."/>
            <person name="Pan J."/>
            <person name="Luo Z.H."/>
            <person name="Li M."/>
        </authorList>
    </citation>
    <scope>NUCLEOTIDE SEQUENCE [LARGE SCALE GENOMIC DNA]</scope>
    <source>
        <strain evidence="19">SpSt-791</strain>
    </source>
</reference>
<sequence length="218" mass="24692">MKKGRSGGRKKRKKSGSERRGKERELMRHYLERKAKKEGLIVAGCDEVGRGCLAGPVVACCVVLDLKKRIKNVKDSKELTPKKREELVPKIKSCCLDYSLALVGNKKIDEINIKEATILAMKKAISRLKIKPDLILIDGFNIPDLGIKNIGIIKGDKKALAIACASILAKVCRDKIMRKFHQYFPNYLFYKNKGYPTRAHREAIKKYGPTILHRLTFL</sequence>
<evidence type="ECO:0000259" key="18">
    <source>
        <dbReference type="PROSITE" id="PS51975"/>
    </source>
</evidence>
<protein>
    <recommendedName>
        <fullName evidence="7 14">Ribonuclease HII</fullName>
        <shortName evidence="14">RNase HII</shortName>
        <ecNumber evidence="6 14">3.1.26.4</ecNumber>
    </recommendedName>
</protein>
<evidence type="ECO:0000256" key="10">
    <source>
        <dbReference type="ARBA" id="ARBA00022723"/>
    </source>
</evidence>